<dbReference type="CDD" id="cd01740">
    <property type="entry name" value="GATase1_FGAR_AT"/>
    <property type="match status" value="1"/>
</dbReference>
<dbReference type="PROSITE" id="PS51274">
    <property type="entry name" value="GATASE_COBBQ"/>
    <property type="match status" value="1"/>
</dbReference>
<evidence type="ECO:0000256" key="4">
    <source>
        <dbReference type="ARBA" id="ARBA00022755"/>
    </source>
</evidence>
<dbReference type="Gene3D" id="3.40.50.880">
    <property type="match status" value="1"/>
</dbReference>
<dbReference type="GO" id="GO:0005524">
    <property type="term" value="F:ATP binding"/>
    <property type="evidence" value="ECO:0007669"/>
    <property type="project" value="UniProtKB-KW"/>
</dbReference>
<keyword evidence="6 8" id="KW-0067">ATP-binding</keyword>
<protein>
    <recommendedName>
        <fullName evidence="8">Phosphoribosylformylglycinamidine synthase subunit PurQ</fullName>
        <shortName evidence="8">FGAM synthase</shortName>
        <ecNumber evidence="8">6.3.5.3</ecNumber>
    </recommendedName>
    <alternativeName>
        <fullName evidence="8">Formylglycinamide ribonucleotide amidotransferase subunit I</fullName>
        <shortName evidence="8">FGAR amidotransferase I</shortName>
        <shortName evidence="8">FGAR-AT I</shortName>
    </alternativeName>
    <alternativeName>
        <fullName evidence="8">Glutaminase PurQ</fullName>
        <ecNumber evidence="8">3.5.1.2</ecNumber>
    </alternativeName>
    <alternativeName>
        <fullName evidence="8">Phosphoribosylformylglycinamidine synthase subunit I</fullName>
    </alternativeName>
</protein>
<dbReference type="AlphaFoldDB" id="A0A0R1TQ68"/>
<dbReference type="Proteomes" id="UP000051324">
    <property type="component" value="Unassembled WGS sequence"/>
</dbReference>
<evidence type="ECO:0000256" key="7">
    <source>
        <dbReference type="ARBA" id="ARBA00022962"/>
    </source>
</evidence>
<dbReference type="RefSeq" id="WP_025087126.1">
    <property type="nucleotide sequence ID" value="NZ_AZFT01000053.1"/>
</dbReference>
<accession>A0A0R1TQ68</accession>
<evidence type="ECO:0000256" key="8">
    <source>
        <dbReference type="HAMAP-Rule" id="MF_00421"/>
    </source>
</evidence>
<comment type="subcellular location">
    <subcellularLocation>
        <location evidence="8">Cytoplasm</location>
    </subcellularLocation>
</comment>
<dbReference type="EC" id="3.5.1.2" evidence="8"/>
<evidence type="ECO:0000256" key="1">
    <source>
        <dbReference type="ARBA" id="ARBA00022490"/>
    </source>
</evidence>
<feature type="active site" evidence="8">
    <location>
        <position position="195"/>
    </location>
</feature>
<dbReference type="PANTHER" id="PTHR47552">
    <property type="entry name" value="PHOSPHORIBOSYLFORMYLGLYCINAMIDINE SYNTHASE SUBUNIT PURQ"/>
    <property type="match status" value="1"/>
</dbReference>
<dbReference type="OrthoDB" id="9804441at2"/>
<dbReference type="InterPro" id="IPR029062">
    <property type="entry name" value="Class_I_gatase-like"/>
</dbReference>
<keyword evidence="1 8" id="KW-0963">Cytoplasm</keyword>
<dbReference type="GO" id="GO:0004359">
    <property type="term" value="F:glutaminase activity"/>
    <property type="evidence" value="ECO:0007669"/>
    <property type="project" value="UniProtKB-EC"/>
</dbReference>
<keyword evidence="7 8" id="KW-0315">Glutamine amidotransferase</keyword>
<dbReference type="EC" id="6.3.5.3" evidence="8"/>
<dbReference type="GO" id="GO:0006189">
    <property type="term" value="P:'de novo' IMP biosynthetic process"/>
    <property type="evidence" value="ECO:0007669"/>
    <property type="project" value="UniProtKB-UniRule"/>
</dbReference>
<comment type="function">
    <text evidence="8">Part of the phosphoribosylformylglycinamidine synthase complex involved in the purines biosynthetic pathway. Catalyzes the ATP-dependent conversion of formylglycinamide ribonucleotide (FGAR) and glutamine to yield formylglycinamidine ribonucleotide (FGAM) and glutamate. The FGAM synthase complex is composed of three subunits. PurQ produces an ammonia molecule by converting glutamine to glutamate. PurL transfers the ammonia molecule to FGAR to form FGAM in an ATP-dependent manner. PurS interacts with PurQ and PurL and is thought to assist in the transfer of the ammonia molecule from PurQ to PurL.</text>
</comment>
<name>A0A0R1TQ68_9LACO</name>
<dbReference type="GO" id="GO:0005737">
    <property type="term" value="C:cytoplasm"/>
    <property type="evidence" value="ECO:0007669"/>
    <property type="project" value="UniProtKB-SubCell"/>
</dbReference>
<dbReference type="InterPro" id="IPR010075">
    <property type="entry name" value="PRibForGlyAmidine_synth_PurQ"/>
</dbReference>
<dbReference type="STRING" id="1423724.FC32_GL000828"/>
<keyword evidence="3 8" id="KW-0547">Nucleotide-binding</keyword>
<keyword evidence="2 8" id="KW-0436">Ligase</keyword>
<evidence type="ECO:0000313" key="9">
    <source>
        <dbReference type="EMBL" id="KRL83574.1"/>
    </source>
</evidence>
<dbReference type="UniPathway" id="UPA00074">
    <property type="reaction ID" value="UER00128"/>
</dbReference>
<sequence length="227" mass="24702">MKIAVVVFPGSNCDIDLYEALHTVLGADVEYVSHKCEDLSEFDAVMLPGGFSYGDYLRCGAIARFSKVMPEIVRMANEGKPVFGTCNGFQILTEAGLLPGALKQNNSLKFVCKTVPLVVENVQTPFTHEYTNGEVINLPIAHADGSYYADEETLAQLEENGQVVFRYAKENPNGSLHDIAGICNERGNVLGMMPHPERAVEALLGNEDGLRVFKSLLTSGTVKTEGK</sequence>
<comment type="subunit">
    <text evidence="8">Part of the FGAM synthase complex composed of 1 PurL, 1 PurQ and 2 PurS subunits.</text>
</comment>
<dbReference type="NCBIfam" id="TIGR01737">
    <property type="entry name" value="FGAM_synth_I"/>
    <property type="match status" value="1"/>
</dbReference>
<organism evidence="9 10">
    <name type="scientific">Ligilactobacillus apodemi DSM 16634 = JCM 16172</name>
    <dbReference type="NCBI Taxonomy" id="1423724"/>
    <lineage>
        <taxon>Bacteria</taxon>
        <taxon>Bacillati</taxon>
        <taxon>Bacillota</taxon>
        <taxon>Bacilli</taxon>
        <taxon>Lactobacillales</taxon>
        <taxon>Lactobacillaceae</taxon>
        <taxon>Ligilactobacillus</taxon>
    </lineage>
</organism>
<keyword evidence="10" id="KW-1185">Reference proteome</keyword>
<evidence type="ECO:0000256" key="3">
    <source>
        <dbReference type="ARBA" id="ARBA00022741"/>
    </source>
</evidence>
<comment type="pathway">
    <text evidence="8">Purine metabolism; IMP biosynthesis via de novo pathway; 5-amino-1-(5-phospho-D-ribosyl)imidazole from N(2)-formyl-N(1)-(5-phospho-D-ribosyl)glycinamide: step 1/2.</text>
</comment>
<evidence type="ECO:0000313" key="10">
    <source>
        <dbReference type="Proteomes" id="UP000051324"/>
    </source>
</evidence>
<reference evidence="9 10" key="1">
    <citation type="journal article" date="2015" name="Genome Announc.">
        <title>Expanding the biotechnology potential of lactobacilli through comparative genomics of 213 strains and associated genera.</title>
        <authorList>
            <person name="Sun Z."/>
            <person name="Harris H.M."/>
            <person name="McCann A."/>
            <person name="Guo C."/>
            <person name="Argimon S."/>
            <person name="Zhang W."/>
            <person name="Yang X."/>
            <person name="Jeffery I.B."/>
            <person name="Cooney J.C."/>
            <person name="Kagawa T.F."/>
            <person name="Liu W."/>
            <person name="Song Y."/>
            <person name="Salvetti E."/>
            <person name="Wrobel A."/>
            <person name="Rasinkangas P."/>
            <person name="Parkhill J."/>
            <person name="Rea M.C."/>
            <person name="O'Sullivan O."/>
            <person name="Ritari J."/>
            <person name="Douillard F.P."/>
            <person name="Paul Ross R."/>
            <person name="Yang R."/>
            <person name="Briner A.E."/>
            <person name="Felis G.E."/>
            <person name="de Vos W.M."/>
            <person name="Barrangou R."/>
            <person name="Klaenhammer T.R."/>
            <person name="Caufield P.W."/>
            <person name="Cui Y."/>
            <person name="Zhang H."/>
            <person name="O'Toole P.W."/>
        </authorList>
    </citation>
    <scope>NUCLEOTIDE SEQUENCE [LARGE SCALE GENOMIC DNA]</scope>
    <source>
        <strain evidence="9 10">DSM 16634</strain>
    </source>
</reference>
<dbReference type="SMART" id="SM01211">
    <property type="entry name" value="GATase_5"/>
    <property type="match status" value="1"/>
</dbReference>
<keyword evidence="4 8" id="KW-0658">Purine biosynthesis</keyword>
<dbReference type="HAMAP" id="MF_00421">
    <property type="entry name" value="PurQ"/>
    <property type="match status" value="1"/>
</dbReference>
<dbReference type="EMBL" id="AZFT01000053">
    <property type="protein sequence ID" value="KRL83574.1"/>
    <property type="molecule type" value="Genomic_DNA"/>
</dbReference>
<dbReference type="Pfam" id="PF13507">
    <property type="entry name" value="GATase_5"/>
    <property type="match status" value="1"/>
</dbReference>
<dbReference type="PANTHER" id="PTHR47552:SF1">
    <property type="entry name" value="PHOSPHORIBOSYLFORMYLGLYCINAMIDINE SYNTHASE SUBUNIT PURQ"/>
    <property type="match status" value="1"/>
</dbReference>
<comment type="caution">
    <text evidence="9">The sequence shown here is derived from an EMBL/GenBank/DDBJ whole genome shotgun (WGS) entry which is preliminary data.</text>
</comment>
<keyword evidence="5 8" id="KW-0378">Hydrolase</keyword>
<evidence type="ECO:0000256" key="6">
    <source>
        <dbReference type="ARBA" id="ARBA00022840"/>
    </source>
</evidence>
<dbReference type="eggNOG" id="COG0047">
    <property type="taxonomic scope" value="Bacteria"/>
</dbReference>
<proteinExistence type="inferred from homology"/>
<feature type="active site" description="Nucleophile" evidence="8">
    <location>
        <position position="86"/>
    </location>
</feature>
<dbReference type="PROSITE" id="PS51273">
    <property type="entry name" value="GATASE_TYPE_1"/>
    <property type="match status" value="1"/>
</dbReference>
<dbReference type="PATRIC" id="fig|1423724.4.peg.867"/>
<comment type="catalytic activity">
    <reaction evidence="8">
        <text>L-glutamine + H2O = L-glutamate + NH4(+)</text>
        <dbReference type="Rhea" id="RHEA:15889"/>
        <dbReference type="ChEBI" id="CHEBI:15377"/>
        <dbReference type="ChEBI" id="CHEBI:28938"/>
        <dbReference type="ChEBI" id="CHEBI:29985"/>
        <dbReference type="ChEBI" id="CHEBI:58359"/>
        <dbReference type="EC" id="3.5.1.2"/>
    </reaction>
</comment>
<dbReference type="GO" id="GO:0004642">
    <property type="term" value="F:phosphoribosylformylglycinamidine synthase activity"/>
    <property type="evidence" value="ECO:0007669"/>
    <property type="project" value="UniProtKB-UniRule"/>
</dbReference>
<gene>
    <name evidence="8" type="primary">purQ</name>
    <name evidence="9" type="ORF">FC32_GL000828</name>
</gene>
<dbReference type="NCBIfam" id="NF002957">
    <property type="entry name" value="PRK03619.1"/>
    <property type="match status" value="1"/>
</dbReference>
<comment type="catalytic activity">
    <reaction evidence="8">
        <text>N(2)-formyl-N(1)-(5-phospho-beta-D-ribosyl)glycinamide + L-glutamine + ATP + H2O = 2-formamido-N(1)-(5-O-phospho-beta-D-ribosyl)acetamidine + L-glutamate + ADP + phosphate + H(+)</text>
        <dbReference type="Rhea" id="RHEA:17129"/>
        <dbReference type="ChEBI" id="CHEBI:15377"/>
        <dbReference type="ChEBI" id="CHEBI:15378"/>
        <dbReference type="ChEBI" id="CHEBI:29985"/>
        <dbReference type="ChEBI" id="CHEBI:30616"/>
        <dbReference type="ChEBI" id="CHEBI:43474"/>
        <dbReference type="ChEBI" id="CHEBI:58359"/>
        <dbReference type="ChEBI" id="CHEBI:147286"/>
        <dbReference type="ChEBI" id="CHEBI:147287"/>
        <dbReference type="ChEBI" id="CHEBI:456216"/>
        <dbReference type="EC" id="6.3.5.3"/>
    </reaction>
</comment>
<feature type="active site" evidence="8">
    <location>
        <position position="197"/>
    </location>
</feature>
<evidence type="ECO:0000256" key="2">
    <source>
        <dbReference type="ARBA" id="ARBA00022598"/>
    </source>
</evidence>
<dbReference type="FunFam" id="3.40.50.880:FF:000019">
    <property type="entry name" value="Phosphoribosylformylglycinamidine synthase subunit PurQ"/>
    <property type="match status" value="1"/>
</dbReference>
<dbReference type="PIRSF" id="PIRSF001586">
    <property type="entry name" value="FGAM_synth_I"/>
    <property type="match status" value="1"/>
</dbReference>
<evidence type="ECO:0000256" key="5">
    <source>
        <dbReference type="ARBA" id="ARBA00022801"/>
    </source>
</evidence>
<dbReference type="SUPFAM" id="SSF52317">
    <property type="entry name" value="Class I glutamine amidotransferase-like"/>
    <property type="match status" value="1"/>
</dbReference>